<protein>
    <submittedName>
        <fullName evidence="2">Replication associated protein</fullName>
    </submittedName>
</protein>
<accession>A0A8S5TLS2</accession>
<proteinExistence type="predicted"/>
<evidence type="ECO:0000313" key="2">
    <source>
        <dbReference type="EMBL" id="DAF64270.1"/>
    </source>
</evidence>
<evidence type="ECO:0000259" key="1">
    <source>
        <dbReference type="Pfam" id="PF23343"/>
    </source>
</evidence>
<name>A0A8S5TLS2_9VIRU</name>
<dbReference type="EMBL" id="BK032855">
    <property type="protein sequence ID" value="DAF64270.1"/>
    <property type="molecule type" value="Genomic_DNA"/>
</dbReference>
<dbReference type="Pfam" id="PF23343">
    <property type="entry name" value="REP_ORF2-G2P"/>
    <property type="match status" value="1"/>
</dbReference>
<sequence>MKIVPYGVHHLELRKGRICMSDVPEISAYAEKTWLDWVEIPCGKCEGCRIARSREWANRCMMELEYHDSAYFITNTYDEEHVPRHWYSDPETGEAMQSLSLCKRDMQLFWKRLRKAFPDDHIRYFMCGEYGSTTFRPHYHAIVFGLHLHDLVPVQDIRRGDVGYQYFYSESLQRAWSVVEQKGEYDTPCIRKPIGYVLVGQVNWETCAYVARYVLKKASGPEADVYQTFNIQPEYVDMSRRPGIGRQWYDDHPECMEYDTISISTPDGGRKIRPPKYFDKLFDVEQPELMAEIKAKRKHFAEEGKKAKLAQSTMTYEEILQTQERVLHNRIKNLRREL</sequence>
<dbReference type="InterPro" id="IPR056906">
    <property type="entry name" value="ORF2/G2P_dom"/>
</dbReference>
<organism evidence="2">
    <name type="scientific">Microviridae sp. ctemt10</name>
    <dbReference type="NCBI Taxonomy" id="2827647"/>
    <lineage>
        <taxon>Viruses</taxon>
        <taxon>Monodnaviria</taxon>
        <taxon>Sangervirae</taxon>
        <taxon>Phixviricota</taxon>
        <taxon>Malgrandaviricetes</taxon>
        <taxon>Petitvirales</taxon>
        <taxon>Microviridae</taxon>
    </lineage>
</organism>
<reference evidence="2" key="1">
    <citation type="journal article" date="2021" name="Proc. Natl. Acad. Sci. U.S.A.">
        <title>A Catalog of Tens of Thousands of Viruses from Human Metagenomes Reveals Hidden Associations with Chronic Diseases.</title>
        <authorList>
            <person name="Tisza M.J."/>
            <person name="Buck C.B."/>
        </authorList>
    </citation>
    <scope>NUCLEOTIDE SEQUENCE</scope>
    <source>
        <strain evidence="2">Ctemt10</strain>
    </source>
</reference>
<feature type="domain" description="Replication-associated protein ORF2/G2P" evidence="1">
    <location>
        <begin position="71"/>
        <end position="217"/>
    </location>
</feature>